<dbReference type="EMBL" id="JATN01000321">
    <property type="protein sequence ID" value="EUC58564.1"/>
    <property type="molecule type" value="Genomic_DNA"/>
</dbReference>
<protein>
    <submittedName>
        <fullName evidence="2">Uncharacterized protein</fullName>
    </submittedName>
</protein>
<dbReference type="AlphaFoldDB" id="A0A0A1UHZ0"/>
<sequence>MDGSRETKSRGGRVKVEDKKTGEKVKYSTILEKMSREEKYHFIKEHGHPFAAVVGLPYFNPYGKVPLDDKLTAIIPKTVGLLSVSSGQRLDHSEYTEGRGVMRAAVIANIPDEATIDEGKFLTWAHFGPSARLKVYKYVYALKPYFYHFRDKSGENNWLLDAQAAGYLADSALYYKKSASVGTRSWMLAQSHDVSDASLEGSQRWLEQQLSYDGRP</sequence>
<proteinExistence type="predicted"/>
<comment type="caution">
    <text evidence="2">The sequence shown here is derived from an EMBL/GenBank/DDBJ whole genome shotgun (WGS) entry which is preliminary data.</text>
</comment>
<feature type="non-terminal residue" evidence="2">
    <location>
        <position position="216"/>
    </location>
</feature>
<dbReference type="Proteomes" id="UP000030108">
    <property type="component" value="Unassembled WGS sequence"/>
</dbReference>
<evidence type="ECO:0000256" key="1">
    <source>
        <dbReference type="SAM" id="MobiDB-lite"/>
    </source>
</evidence>
<accession>A0A0A1UHZ0</accession>
<evidence type="ECO:0000313" key="3">
    <source>
        <dbReference type="Proteomes" id="UP000030108"/>
    </source>
</evidence>
<organism evidence="2 3">
    <name type="scientific">Rhizoctonia solani AG-3 Rhs1AP</name>
    <dbReference type="NCBI Taxonomy" id="1086054"/>
    <lineage>
        <taxon>Eukaryota</taxon>
        <taxon>Fungi</taxon>
        <taxon>Dikarya</taxon>
        <taxon>Basidiomycota</taxon>
        <taxon>Agaricomycotina</taxon>
        <taxon>Agaricomycetes</taxon>
        <taxon>Cantharellales</taxon>
        <taxon>Ceratobasidiaceae</taxon>
        <taxon>Rhizoctonia</taxon>
    </lineage>
</organism>
<evidence type="ECO:0000313" key="2">
    <source>
        <dbReference type="EMBL" id="EUC58564.1"/>
    </source>
</evidence>
<dbReference type="OrthoDB" id="3263779at2759"/>
<reference evidence="3" key="1">
    <citation type="journal article" date="2014" name="Genome Announc.">
        <title>Draft genome sequence of the plant-pathogenic soil fungus Rhizoctonia solani anastomosis group 3 strain Rhs1AP.</title>
        <authorList>
            <person name="Cubeta M.A."/>
            <person name="Thomas E."/>
            <person name="Dean R.A."/>
            <person name="Jabaji S."/>
            <person name="Neate S.M."/>
            <person name="Tavantzis S."/>
            <person name="Toda T."/>
            <person name="Vilgalys R."/>
            <person name="Bharathan N."/>
            <person name="Fedorova-Abrams N."/>
            <person name="Pakala S.B."/>
            <person name="Pakala S.M."/>
            <person name="Zafar N."/>
            <person name="Joardar V."/>
            <person name="Losada L."/>
            <person name="Nierman W.C."/>
        </authorList>
    </citation>
    <scope>NUCLEOTIDE SEQUENCE [LARGE SCALE GENOMIC DNA]</scope>
    <source>
        <strain evidence="3">AG-3</strain>
    </source>
</reference>
<feature type="region of interest" description="Disordered" evidence="1">
    <location>
        <begin position="1"/>
        <end position="21"/>
    </location>
</feature>
<name>A0A0A1UHZ0_9AGAM</name>
<gene>
    <name evidence="2" type="ORF">RSOL_263390</name>
</gene>